<dbReference type="GO" id="GO:0005524">
    <property type="term" value="F:ATP binding"/>
    <property type="evidence" value="ECO:0007669"/>
    <property type="project" value="UniProtKB-KW"/>
</dbReference>
<dbReference type="InterPro" id="IPR029016">
    <property type="entry name" value="GAF-like_dom_sf"/>
</dbReference>
<evidence type="ECO:0000256" key="9">
    <source>
        <dbReference type="ARBA" id="ARBA00022842"/>
    </source>
</evidence>
<dbReference type="GO" id="GO:0004722">
    <property type="term" value="F:protein serine/threonine phosphatase activity"/>
    <property type="evidence" value="ECO:0007669"/>
    <property type="project" value="UniProtKB-EC"/>
</dbReference>
<evidence type="ECO:0000256" key="14">
    <source>
        <dbReference type="ARBA" id="ARBA00075117"/>
    </source>
</evidence>
<dbReference type="NCBIfam" id="TIGR01549">
    <property type="entry name" value="HAD-SF-IA-v1"/>
    <property type="match status" value="1"/>
</dbReference>
<evidence type="ECO:0000313" key="19">
    <source>
        <dbReference type="Proteomes" id="UP000031501"/>
    </source>
</evidence>
<evidence type="ECO:0000256" key="10">
    <source>
        <dbReference type="ARBA" id="ARBA00022912"/>
    </source>
</evidence>
<evidence type="ECO:0000313" key="18">
    <source>
        <dbReference type="EMBL" id="ASN27980.1"/>
    </source>
</evidence>
<keyword evidence="3" id="KW-0808">Transferase</keyword>
<name>A0A221P706_9ACTN</name>
<keyword evidence="7" id="KW-0378">Hydrolase</keyword>
<dbReference type="Pfam" id="PF00702">
    <property type="entry name" value="Hydrolase"/>
    <property type="match status" value="1"/>
</dbReference>
<evidence type="ECO:0000256" key="2">
    <source>
        <dbReference type="ARBA" id="ARBA00022553"/>
    </source>
</evidence>
<keyword evidence="11" id="KW-0464">Manganese</keyword>
<dbReference type="InterPro" id="IPR023214">
    <property type="entry name" value="HAD_sf"/>
</dbReference>
<keyword evidence="8" id="KW-0067">ATP-binding</keyword>
<dbReference type="Gene3D" id="3.60.40.10">
    <property type="entry name" value="PPM-type phosphatase domain"/>
    <property type="match status" value="1"/>
</dbReference>
<dbReference type="InterPro" id="IPR003018">
    <property type="entry name" value="GAF"/>
</dbReference>
<dbReference type="Pfam" id="PF07228">
    <property type="entry name" value="SpoIIE"/>
    <property type="match status" value="1"/>
</dbReference>
<dbReference type="GO" id="GO:0016301">
    <property type="term" value="F:kinase activity"/>
    <property type="evidence" value="ECO:0007669"/>
    <property type="project" value="UniProtKB-KW"/>
</dbReference>
<protein>
    <recommendedName>
        <fullName evidence="1">protein-serine/threonine phosphatase</fullName>
        <ecNumber evidence="1">3.1.3.16</ecNumber>
    </recommendedName>
    <alternativeName>
        <fullName evidence="15">Protein-serine/threonine phosphatase</fullName>
    </alternativeName>
    <alternativeName>
        <fullName evidence="14">Serine/threonine-protein kinase</fullName>
    </alternativeName>
</protein>
<dbReference type="EMBL" id="CP022433">
    <property type="protein sequence ID" value="ASN27980.1"/>
    <property type="molecule type" value="Genomic_DNA"/>
</dbReference>
<dbReference type="GO" id="GO:0046872">
    <property type="term" value="F:metal ion binding"/>
    <property type="evidence" value="ECO:0007669"/>
    <property type="project" value="UniProtKB-KW"/>
</dbReference>
<dbReference type="FunFam" id="3.30.450.40:FF:000035">
    <property type="entry name" value="PAS sensor protein"/>
    <property type="match status" value="1"/>
</dbReference>
<dbReference type="InterPro" id="IPR006439">
    <property type="entry name" value="HAD-SF_hydro_IA"/>
</dbReference>
<dbReference type="KEGG" id="splu:LK06_031440"/>
<keyword evidence="2" id="KW-0597">Phosphoprotein</keyword>
<gene>
    <name evidence="18" type="ORF">LK07_32640</name>
</gene>
<dbReference type="SFLD" id="SFLDS00003">
    <property type="entry name" value="Haloacid_Dehalogenase"/>
    <property type="match status" value="1"/>
</dbReference>
<keyword evidence="10" id="KW-0904">Protein phosphatase</keyword>
<keyword evidence="5" id="KW-0547">Nucleotide-binding</keyword>
<dbReference type="SMART" id="SM00065">
    <property type="entry name" value="GAF"/>
    <property type="match status" value="1"/>
</dbReference>
<sequence length="831" mass="90016">MRVTERPVSGRLIVDVDTATDHGVHHTGARTGRVDAVVFDIGGSIYDDERFVEALYRAVHELAGEFDESEFWSLYEAERKGGAGLRTAFARRFLPGGDVSVLRARIARHWAYPVESLYPDVAPVLHALAVDYRLGILSNSPPQVRDALRRDGLAPLFDAIVLGGQDSAEKPAEEAFRTVLQQLGVAAEHTVHVGNRLDADVRGARRAGLRAVWMLRGEAPPAPGRDDLAQADAVITSLSGLPVALSRLAGHTPPQRACRTTVSALDITGQYRTRQRLAVMNAASVRLGTSLDVTETARELTRVAIGHFSDFAAVDLFEDVLRSGASPGRHDEPALLRVAQDSVLKECPESAVRPGQVSRHHPLSPVTQTLTADTPSVHWTDDRDVRRWLDADPHHAEILRVHRVHSLITAPLLARGTRLGVVHYIRHRTPDAFDTDDVQLAQEITTRAALAIDNARRYAREHDTSLALQHSLLPRHDARLSAADVATRYIPAESTAGVGGDWFDVIPLSGARVGLMVGDVVGHGIEASATMGRLRTAALTLADIDVPPDELLTHLDDLVLRLDGEPAAHGTSAQHTPVAGATCLYAVYDPVSRYCTMARAGHPPPAIISPDGAVLFPDLPNGPPLGVGGLPFESTGLELPRGSIIALYTDGLPHSVGRDLDDGLRLLGDLLSGPVTSLESRCDDVLRGLSPGNHEDDAVLLLARTRALSASSVATWDVAADPAEVSRVRHLVTERLSRWGLEDLSFTTELVASELVTNAIRYARPPLTLRLIRDTVLMCEVSDASSTTPHRKRSRALDESGRGLLLVAQLTRRWGTRYTPSGKTVWAEQEI</sequence>
<dbReference type="Pfam" id="PF01590">
    <property type="entry name" value="GAF"/>
    <property type="match status" value="1"/>
</dbReference>
<evidence type="ECO:0000256" key="6">
    <source>
        <dbReference type="ARBA" id="ARBA00022777"/>
    </source>
</evidence>
<dbReference type="InterPro" id="IPR036890">
    <property type="entry name" value="HATPase_C_sf"/>
</dbReference>
<reference evidence="18 19" key="1">
    <citation type="submission" date="2017-07" db="EMBL/GenBank/DDBJ databases">
        <title>Genome sequence of Streptomyces pluripotens MUSC 137T.</title>
        <authorList>
            <person name="Ser H.-L."/>
            <person name="Lee L.-H."/>
        </authorList>
    </citation>
    <scope>NUCLEOTIDE SEQUENCE [LARGE SCALE GENOMIC DNA]</scope>
    <source>
        <strain evidence="18 19">MUSC 137</strain>
    </source>
</reference>
<dbReference type="InterPro" id="IPR052016">
    <property type="entry name" value="Bact_Sigma-Reg"/>
</dbReference>
<keyword evidence="6" id="KW-0418">Kinase</keyword>
<dbReference type="SUPFAM" id="SSF55781">
    <property type="entry name" value="GAF domain-like"/>
    <property type="match status" value="1"/>
</dbReference>
<comment type="function">
    <text evidence="13">Primarily acts as an independent SigF regulator that is sensitive to the osmosensory signal, mediating the cross talk of PknD with the SigF regulon. Possesses both phosphatase and kinase activities. The kinase domain functions as a classic anti-sigma factor-like kinase to phosphorylate the anti-anti-sigma factor domain at the canonical regulatory site, and the phosphatase domain antagonizes this activity.</text>
</comment>
<evidence type="ECO:0000256" key="15">
    <source>
        <dbReference type="ARBA" id="ARBA00081350"/>
    </source>
</evidence>
<dbReference type="FunFam" id="3.60.40.10:FF:000005">
    <property type="entry name" value="Serine/threonine protein phosphatase"/>
    <property type="match status" value="1"/>
</dbReference>
<evidence type="ECO:0000256" key="1">
    <source>
        <dbReference type="ARBA" id="ARBA00013081"/>
    </source>
</evidence>
<evidence type="ECO:0000256" key="13">
    <source>
        <dbReference type="ARBA" id="ARBA00056274"/>
    </source>
</evidence>
<dbReference type="PANTHER" id="PTHR43156">
    <property type="entry name" value="STAGE II SPORULATION PROTEIN E-RELATED"/>
    <property type="match status" value="1"/>
</dbReference>
<evidence type="ECO:0000256" key="7">
    <source>
        <dbReference type="ARBA" id="ARBA00022801"/>
    </source>
</evidence>
<keyword evidence="19" id="KW-1185">Reference proteome</keyword>
<evidence type="ECO:0000256" key="11">
    <source>
        <dbReference type="ARBA" id="ARBA00023211"/>
    </source>
</evidence>
<evidence type="ECO:0000256" key="4">
    <source>
        <dbReference type="ARBA" id="ARBA00022723"/>
    </source>
</evidence>
<dbReference type="CDD" id="cd16936">
    <property type="entry name" value="HATPase_RsbW-like"/>
    <property type="match status" value="1"/>
</dbReference>
<evidence type="ECO:0000259" key="16">
    <source>
        <dbReference type="SMART" id="SM00065"/>
    </source>
</evidence>
<dbReference type="InterPro" id="IPR003594">
    <property type="entry name" value="HATPase_dom"/>
</dbReference>
<dbReference type="Gene3D" id="3.30.565.10">
    <property type="entry name" value="Histidine kinase-like ATPase, C-terminal domain"/>
    <property type="match status" value="1"/>
</dbReference>
<evidence type="ECO:0000259" key="17">
    <source>
        <dbReference type="SMART" id="SM00331"/>
    </source>
</evidence>
<dbReference type="Proteomes" id="UP000031501">
    <property type="component" value="Chromosome"/>
</dbReference>
<organism evidence="18 19">
    <name type="scientific">Streptomyces pluripotens</name>
    <dbReference type="NCBI Taxonomy" id="1355015"/>
    <lineage>
        <taxon>Bacteria</taxon>
        <taxon>Bacillati</taxon>
        <taxon>Actinomycetota</taxon>
        <taxon>Actinomycetes</taxon>
        <taxon>Kitasatosporales</taxon>
        <taxon>Streptomycetaceae</taxon>
        <taxon>Streptomyces</taxon>
    </lineage>
</organism>
<dbReference type="InterPro" id="IPR036412">
    <property type="entry name" value="HAD-like_sf"/>
</dbReference>
<feature type="domain" description="PPM-type phosphatase" evidence="17">
    <location>
        <begin position="483"/>
        <end position="705"/>
    </location>
</feature>
<dbReference type="SUPFAM" id="SSF81606">
    <property type="entry name" value="PP2C-like"/>
    <property type="match status" value="1"/>
</dbReference>
<dbReference type="EC" id="3.1.3.16" evidence="1"/>
<dbReference type="AlphaFoldDB" id="A0A221P706"/>
<dbReference type="SUPFAM" id="SSF56784">
    <property type="entry name" value="HAD-like"/>
    <property type="match status" value="1"/>
</dbReference>
<dbReference type="STRING" id="1355015.LK06_031440"/>
<dbReference type="Pfam" id="PF13581">
    <property type="entry name" value="HATPase_c_2"/>
    <property type="match status" value="1"/>
</dbReference>
<keyword evidence="4" id="KW-0479">Metal-binding</keyword>
<keyword evidence="9" id="KW-0460">Magnesium</keyword>
<dbReference type="PANTHER" id="PTHR43156:SF2">
    <property type="entry name" value="STAGE II SPORULATION PROTEIN E"/>
    <property type="match status" value="1"/>
</dbReference>
<dbReference type="FunFam" id="3.30.565.10:FF:000028">
    <property type="entry name" value="PAS sensor protein"/>
    <property type="match status" value="1"/>
</dbReference>
<dbReference type="SFLD" id="SFLDG01129">
    <property type="entry name" value="C1.5:_HAD__Beta-PGM__Phosphata"/>
    <property type="match status" value="1"/>
</dbReference>
<dbReference type="Gene3D" id="1.20.120.1600">
    <property type="match status" value="1"/>
</dbReference>
<evidence type="ECO:0000256" key="12">
    <source>
        <dbReference type="ARBA" id="ARBA00047761"/>
    </source>
</evidence>
<comment type="catalytic activity">
    <reaction evidence="12">
        <text>O-phospho-L-seryl-[protein] + H2O = L-seryl-[protein] + phosphate</text>
        <dbReference type="Rhea" id="RHEA:20629"/>
        <dbReference type="Rhea" id="RHEA-COMP:9863"/>
        <dbReference type="Rhea" id="RHEA-COMP:11604"/>
        <dbReference type="ChEBI" id="CHEBI:15377"/>
        <dbReference type="ChEBI" id="CHEBI:29999"/>
        <dbReference type="ChEBI" id="CHEBI:43474"/>
        <dbReference type="ChEBI" id="CHEBI:83421"/>
        <dbReference type="EC" id="3.1.3.16"/>
    </reaction>
</comment>
<accession>A0A221P706</accession>
<proteinExistence type="predicted"/>
<dbReference type="SMART" id="SM00331">
    <property type="entry name" value="PP2C_SIG"/>
    <property type="match status" value="1"/>
</dbReference>
<feature type="domain" description="GAF" evidence="16">
    <location>
        <begin position="282"/>
        <end position="462"/>
    </location>
</feature>
<evidence type="ECO:0000256" key="3">
    <source>
        <dbReference type="ARBA" id="ARBA00022679"/>
    </source>
</evidence>
<dbReference type="Gene3D" id="3.30.450.40">
    <property type="match status" value="1"/>
</dbReference>
<dbReference type="Gene3D" id="3.40.50.1000">
    <property type="entry name" value="HAD superfamily/HAD-like"/>
    <property type="match status" value="1"/>
</dbReference>
<evidence type="ECO:0000256" key="8">
    <source>
        <dbReference type="ARBA" id="ARBA00022840"/>
    </source>
</evidence>
<evidence type="ECO:0000256" key="5">
    <source>
        <dbReference type="ARBA" id="ARBA00022741"/>
    </source>
</evidence>
<dbReference type="InterPro" id="IPR036457">
    <property type="entry name" value="PPM-type-like_dom_sf"/>
</dbReference>
<dbReference type="InterPro" id="IPR001932">
    <property type="entry name" value="PPM-type_phosphatase-like_dom"/>
</dbReference>